<evidence type="ECO:0000313" key="3">
    <source>
        <dbReference type="Proteomes" id="UP001162156"/>
    </source>
</evidence>
<reference evidence="2" key="1">
    <citation type="journal article" date="2023" name="Insect Mol. Biol.">
        <title>Genome sequencing provides insights into the evolution of gene families encoding plant cell wall-degrading enzymes in longhorned beetles.</title>
        <authorList>
            <person name="Shin N.R."/>
            <person name="Okamura Y."/>
            <person name="Kirsch R."/>
            <person name="Pauchet Y."/>
        </authorList>
    </citation>
    <scope>NUCLEOTIDE SEQUENCE</scope>
    <source>
        <strain evidence="2">RBIC_L_NR</strain>
    </source>
</reference>
<dbReference type="GO" id="GO:0016226">
    <property type="term" value="P:iron-sulfur cluster assembly"/>
    <property type="evidence" value="ECO:0007669"/>
    <property type="project" value="TreeGrafter"/>
</dbReference>
<dbReference type="AlphaFoldDB" id="A0AAV8ZTS5"/>
<sequence>MHDQRMFSFGRFTNLHVIKRLYSFKIPTRIVLEELKERSLIRVTGQDVTDYLQGLITNDIHHLSQRSGGSMYTMFLNTKGRILYDAIIYKTNDSNTYLVECDKKAIEPIQKHLKIYRVRRKVDINSLDGEYTIHTLFNIDNLNVDKGTDSKQDNLEGIIVPCDTLNGTLPESSTSIKTYKDLLIFKDPRVVELGSRIISKVGANVKEQIKEMLNIVELPEESKKL</sequence>
<dbReference type="InterPro" id="IPR027266">
    <property type="entry name" value="TrmE/GcvT-like"/>
</dbReference>
<dbReference type="InterPro" id="IPR006222">
    <property type="entry name" value="GCVT_N"/>
</dbReference>
<evidence type="ECO:0000313" key="2">
    <source>
        <dbReference type="EMBL" id="KAJ8971294.1"/>
    </source>
</evidence>
<dbReference type="GO" id="GO:0005759">
    <property type="term" value="C:mitochondrial matrix"/>
    <property type="evidence" value="ECO:0007669"/>
    <property type="project" value="TreeGrafter"/>
</dbReference>
<dbReference type="InterPro" id="IPR045179">
    <property type="entry name" value="YgfZ/GcvT"/>
</dbReference>
<dbReference type="EMBL" id="JANEYF010000231">
    <property type="protein sequence ID" value="KAJ8971294.1"/>
    <property type="molecule type" value="Genomic_DNA"/>
</dbReference>
<evidence type="ECO:0000259" key="1">
    <source>
        <dbReference type="Pfam" id="PF01571"/>
    </source>
</evidence>
<dbReference type="PANTHER" id="PTHR22602:SF0">
    <property type="entry name" value="TRANSFERASE CAF17, MITOCHONDRIAL-RELATED"/>
    <property type="match status" value="1"/>
</dbReference>
<feature type="domain" description="GCVT N-terminal" evidence="1">
    <location>
        <begin position="40"/>
        <end position="133"/>
    </location>
</feature>
<protein>
    <recommendedName>
        <fullName evidence="1">GCVT N-terminal domain-containing protein</fullName>
    </recommendedName>
</protein>
<dbReference type="PANTHER" id="PTHR22602">
    <property type="entry name" value="TRANSFERASE CAF17, MITOCHONDRIAL-RELATED"/>
    <property type="match status" value="1"/>
</dbReference>
<keyword evidence="3" id="KW-1185">Reference proteome</keyword>
<accession>A0AAV8ZTS5</accession>
<name>A0AAV8ZTS5_9CUCU</name>
<dbReference type="SUPFAM" id="SSF103025">
    <property type="entry name" value="Folate-binding domain"/>
    <property type="match status" value="1"/>
</dbReference>
<organism evidence="2 3">
    <name type="scientific">Rhamnusium bicolor</name>
    <dbReference type="NCBI Taxonomy" id="1586634"/>
    <lineage>
        <taxon>Eukaryota</taxon>
        <taxon>Metazoa</taxon>
        <taxon>Ecdysozoa</taxon>
        <taxon>Arthropoda</taxon>
        <taxon>Hexapoda</taxon>
        <taxon>Insecta</taxon>
        <taxon>Pterygota</taxon>
        <taxon>Neoptera</taxon>
        <taxon>Endopterygota</taxon>
        <taxon>Coleoptera</taxon>
        <taxon>Polyphaga</taxon>
        <taxon>Cucujiformia</taxon>
        <taxon>Chrysomeloidea</taxon>
        <taxon>Cerambycidae</taxon>
        <taxon>Lepturinae</taxon>
        <taxon>Rhagiini</taxon>
        <taxon>Rhamnusium</taxon>
    </lineage>
</organism>
<comment type="caution">
    <text evidence="2">The sequence shown here is derived from an EMBL/GenBank/DDBJ whole genome shotgun (WGS) entry which is preliminary data.</text>
</comment>
<proteinExistence type="predicted"/>
<dbReference type="Gene3D" id="3.30.1360.120">
    <property type="entry name" value="Probable tRNA modification gtpase trme, domain 1"/>
    <property type="match status" value="1"/>
</dbReference>
<dbReference type="Proteomes" id="UP001162156">
    <property type="component" value="Unassembled WGS sequence"/>
</dbReference>
<gene>
    <name evidence="2" type="ORF">NQ314_000771</name>
</gene>
<dbReference type="Pfam" id="PF01571">
    <property type="entry name" value="GCV_T"/>
    <property type="match status" value="1"/>
</dbReference>